<dbReference type="Gene3D" id="3.40.630.10">
    <property type="entry name" value="Zn peptidases"/>
    <property type="match status" value="1"/>
</dbReference>
<accession>A0A7S2STG7</accession>
<feature type="chain" id="PRO_5031103781" description="Peptidase M20 dimerisation domain-containing protein" evidence="3">
    <location>
        <begin position="22"/>
        <end position="485"/>
    </location>
</feature>
<evidence type="ECO:0000256" key="2">
    <source>
        <dbReference type="ARBA" id="ARBA00022801"/>
    </source>
</evidence>
<dbReference type="FunFam" id="3.30.70.360:FF:000001">
    <property type="entry name" value="N-acetyldiaminopimelate deacetylase"/>
    <property type="match status" value="1"/>
</dbReference>
<reference evidence="5" key="1">
    <citation type="submission" date="2021-01" db="EMBL/GenBank/DDBJ databases">
        <authorList>
            <person name="Corre E."/>
            <person name="Pelletier E."/>
            <person name="Niang G."/>
            <person name="Scheremetjew M."/>
            <person name="Finn R."/>
            <person name="Kale V."/>
            <person name="Holt S."/>
            <person name="Cochrane G."/>
            <person name="Meng A."/>
            <person name="Brown T."/>
            <person name="Cohen L."/>
        </authorList>
    </citation>
    <scope>NUCLEOTIDE SEQUENCE</scope>
    <source>
        <strain evidence="5">CCMP1243</strain>
    </source>
</reference>
<evidence type="ECO:0000256" key="3">
    <source>
        <dbReference type="SAM" id="SignalP"/>
    </source>
</evidence>
<dbReference type="EMBL" id="HBHJ01029393">
    <property type="protein sequence ID" value="CAD9708479.1"/>
    <property type="molecule type" value="Transcribed_RNA"/>
</dbReference>
<dbReference type="InterPro" id="IPR017439">
    <property type="entry name" value="Amidohydrolase"/>
</dbReference>
<comment type="similarity">
    <text evidence="1">Belongs to the peptidase M20 family.</text>
</comment>
<proteinExistence type="inferred from homology"/>
<gene>
    <name evidence="5" type="ORF">RMAR1173_LOCUS19471</name>
</gene>
<dbReference type="PANTHER" id="PTHR11014">
    <property type="entry name" value="PEPTIDASE M20 FAMILY MEMBER"/>
    <property type="match status" value="1"/>
</dbReference>
<evidence type="ECO:0000259" key="4">
    <source>
        <dbReference type="Pfam" id="PF07687"/>
    </source>
</evidence>
<dbReference type="SUPFAM" id="SSF53187">
    <property type="entry name" value="Zn-dependent exopeptidases"/>
    <property type="match status" value="1"/>
</dbReference>
<dbReference type="InterPro" id="IPR011650">
    <property type="entry name" value="Peptidase_M20_dimer"/>
</dbReference>
<evidence type="ECO:0000313" key="5">
    <source>
        <dbReference type="EMBL" id="CAD9708479.1"/>
    </source>
</evidence>
<dbReference type="AlphaFoldDB" id="A0A7S2STG7"/>
<evidence type="ECO:0000256" key="1">
    <source>
        <dbReference type="ARBA" id="ARBA00006153"/>
    </source>
</evidence>
<dbReference type="SUPFAM" id="SSF55031">
    <property type="entry name" value="Bacterial exopeptidase dimerisation domain"/>
    <property type="match status" value="1"/>
</dbReference>
<dbReference type="GO" id="GO:0016787">
    <property type="term" value="F:hydrolase activity"/>
    <property type="evidence" value="ECO:0007669"/>
    <property type="project" value="UniProtKB-KW"/>
</dbReference>
<dbReference type="Pfam" id="PF01546">
    <property type="entry name" value="Peptidase_M20"/>
    <property type="match status" value="1"/>
</dbReference>
<organism evidence="5">
    <name type="scientific">Rhizochromulina marina</name>
    <dbReference type="NCBI Taxonomy" id="1034831"/>
    <lineage>
        <taxon>Eukaryota</taxon>
        <taxon>Sar</taxon>
        <taxon>Stramenopiles</taxon>
        <taxon>Ochrophyta</taxon>
        <taxon>Dictyochophyceae</taxon>
        <taxon>Rhizochromulinales</taxon>
        <taxon>Rhizochromulina</taxon>
    </lineage>
</organism>
<name>A0A7S2STG7_9STRA</name>
<dbReference type="Pfam" id="PF07687">
    <property type="entry name" value="M20_dimer"/>
    <property type="match status" value="1"/>
</dbReference>
<keyword evidence="2" id="KW-0378">Hydrolase</keyword>
<dbReference type="InterPro" id="IPR002933">
    <property type="entry name" value="Peptidase_M20"/>
</dbReference>
<dbReference type="NCBIfam" id="TIGR01891">
    <property type="entry name" value="amidohydrolases"/>
    <property type="match status" value="1"/>
</dbReference>
<keyword evidence="3" id="KW-0732">Signal</keyword>
<dbReference type="Gene3D" id="3.30.70.360">
    <property type="match status" value="1"/>
</dbReference>
<dbReference type="PANTHER" id="PTHR11014:SF63">
    <property type="entry name" value="METALLOPEPTIDASE, PUTATIVE (AFU_ORTHOLOGUE AFUA_6G09600)-RELATED"/>
    <property type="match status" value="1"/>
</dbReference>
<dbReference type="InterPro" id="IPR036264">
    <property type="entry name" value="Bact_exopeptidase_dim_dom"/>
</dbReference>
<feature type="signal peptide" evidence="3">
    <location>
        <begin position="1"/>
        <end position="21"/>
    </location>
</feature>
<protein>
    <recommendedName>
        <fullName evidence="4">Peptidase M20 dimerisation domain-containing protein</fullName>
    </recommendedName>
</protein>
<sequence length="485" mass="51336">MGRNMACVVLCLAASLASGSAALVAKGTAEDVGVQLVQSRATPPDWQDLWEAALDQLPWVIDLRRELHQHPELMYNEKWTSDRIASALEELGVSFTRGWAVNTKHAELAAKGLKSGEGGTGIVAEIGTGQPPCVLLRADIDALPIKESPGLVPFASENPGEMHACGHDAHTAMLLGAAALLKDQEKQGAINGTVRLIWQPAEEGGAGGKRMVEEGVISKFPPVQAAFGFHQWPFEPLGVVAARPGTMMAAAELFDITIHGKGGHAAMPHHVIDPIVTAAQVVSGIQAITSRETSPLVPAVVSVTMLRAGDAYNVIPDGATIAGTLRSLSKDQLERLRTRLSDVVHAVAGAHQCNASISWSPDAYPPTVNDPSLLAWVQDIAAEASTEGKVKIIEPTMGGEDFSFLAQEVPSVFFALGQGEHGWTGIAQDGSEFGPLDTTVTVHNSKFVLNEGVLRRGMALHAHLALQRLHHLLEEPAGGSQRAGQ</sequence>
<feature type="domain" description="Peptidase M20 dimerisation" evidence="4">
    <location>
        <begin position="254"/>
        <end position="348"/>
    </location>
</feature>